<keyword evidence="1" id="KW-0812">Transmembrane</keyword>
<name>A0A930FZ61_9RHOO</name>
<feature type="transmembrane region" description="Helical" evidence="1">
    <location>
        <begin position="12"/>
        <end position="29"/>
    </location>
</feature>
<feature type="transmembrane region" description="Helical" evidence="1">
    <location>
        <begin position="311"/>
        <end position="327"/>
    </location>
</feature>
<sequence length="488" mass="53811">MKSLLLDLRSGLALLVLLFASALLVQYNASGVMNSDFHWHLINGNWILDHMQLPTVDELSWTMNGKPYRLTQWGGEVLVAEAFRLGGPDGVRIMVSAVAAGLFLVLYGVVRPHFTNALMAFGLTAALSAGSVLTMYGRPQVFSFLLFGLLVYLVDRWMSTRKALYLAFIPFAFALWANLHGGFPMGLLYLGVVATAILAQGYVQQDVKSAAKIALPILAAGLVAMLFIGANPYSFEVWKSVFEIASSSVTRSKLIHEWRSPALSDLYGGQLVILIAATVAAAGFSRCRLSLRDAVIFLCFFLIAYDAQRNMPYFVMAMLPIIARLAAQTPMMDRLASQLPPSLSYRRQAIILACAIPLLFVSRLGLNGYGAKEEQRFFATDAINYMVANGRTARVMHDFNFGGYIAFHHPQVKVFADSRFDLYGDDFVMDFTRAMNGAPGYGDFIEKWRPETIMVPNGSPLGSLLTATGQYQEGFVGQTQTVLLRQQP</sequence>
<reference evidence="2" key="1">
    <citation type="submission" date="2020-04" db="EMBL/GenBank/DDBJ databases">
        <title>Deep metagenomics examines the oral microbiome during advanced dental caries in children, revealing novel taxa and co-occurrences with host molecules.</title>
        <authorList>
            <person name="Baker J.L."/>
            <person name="Morton J.T."/>
            <person name="Dinis M."/>
            <person name="Alvarez R."/>
            <person name="Tran N.C."/>
            <person name="Knight R."/>
            <person name="Edlund A."/>
        </authorList>
    </citation>
    <scope>NUCLEOTIDE SEQUENCE</scope>
    <source>
        <strain evidence="2">JCVI_32_bin.24</strain>
    </source>
</reference>
<dbReference type="AlphaFoldDB" id="A0A930FZ61"/>
<accession>A0A930FZ61</accession>
<evidence type="ECO:0000256" key="1">
    <source>
        <dbReference type="SAM" id="Phobius"/>
    </source>
</evidence>
<keyword evidence="1" id="KW-0472">Membrane</keyword>
<feature type="transmembrane region" description="Helical" evidence="1">
    <location>
        <begin position="117"/>
        <end position="135"/>
    </location>
</feature>
<comment type="caution">
    <text evidence="2">The sequence shown here is derived from an EMBL/GenBank/DDBJ whole genome shotgun (WGS) entry which is preliminary data.</text>
</comment>
<dbReference type="Proteomes" id="UP000718593">
    <property type="component" value="Unassembled WGS sequence"/>
</dbReference>
<dbReference type="EMBL" id="JABZMI010000077">
    <property type="protein sequence ID" value="MBF1164505.1"/>
    <property type="molecule type" value="Genomic_DNA"/>
</dbReference>
<feature type="transmembrane region" description="Helical" evidence="1">
    <location>
        <begin position="348"/>
        <end position="366"/>
    </location>
</feature>
<protein>
    <submittedName>
        <fullName evidence="2">Uncharacterized protein</fullName>
    </submittedName>
</protein>
<feature type="transmembrane region" description="Helical" evidence="1">
    <location>
        <begin position="210"/>
        <end position="230"/>
    </location>
</feature>
<keyword evidence="1" id="KW-1133">Transmembrane helix</keyword>
<evidence type="ECO:0000313" key="2">
    <source>
        <dbReference type="EMBL" id="MBF1164505.1"/>
    </source>
</evidence>
<organism evidence="2 3">
    <name type="scientific">Dechloromonas agitata</name>
    <dbReference type="NCBI Taxonomy" id="73030"/>
    <lineage>
        <taxon>Bacteria</taxon>
        <taxon>Pseudomonadati</taxon>
        <taxon>Pseudomonadota</taxon>
        <taxon>Betaproteobacteria</taxon>
        <taxon>Rhodocyclales</taxon>
        <taxon>Azonexaceae</taxon>
        <taxon>Dechloromonas</taxon>
    </lineage>
</organism>
<gene>
    <name evidence="2" type="ORF">HXL68_05650</name>
</gene>
<evidence type="ECO:0000313" key="3">
    <source>
        <dbReference type="Proteomes" id="UP000718593"/>
    </source>
</evidence>
<feature type="transmembrane region" description="Helical" evidence="1">
    <location>
        <begin position="91"/>
        <end position="110"/>
    </location>
</feature>
<feature type="transmembrane region" description="Helical" evidence="1">
    <location>
        <begin position="185"/>
        <end position="203"/>
    </location>
</feature>
<feature type="transmembrane region" description="Helical" evidence="1">
    <location>
        <begin position="163"/>
        <end position="179"/>
    </location>
</feature>
<proteinExistence type="predicted"/>